<evidence type="ECO:0000313" key="11">
    <source>
        <dbReference type="Proteomes" id="UP000006352"/>
    </source>
</evidence>
<dbReference type="AlphaFoldDB" id="J4GRH8"/>
<feature type="compositionally biased region" description="Pro residues" evidence="8">
    <location>
        <begin position="319"/>
        <end position="329"/>
    </location>
</feature>
<dbReference type="SUPFAM" id="SSF64356">
    <property type="entry name" value="SNARE-like"/>
    <property type="match status" value="1"/>
</dbReference>
<dbReference type="GO" id="GO:0005783">
    <property type="term" value="C:endoplasmic reticulum"/>
    <property type="evidence" value="ECO:0007669"/>
    <property type="project" value="UniProtKB-SubCell"/>
</dbReference>
<dbReference type="Proteomes" id="UP000006352">
    <property type="component" value="Unassembled WGS sequence"/>
</dbReference>
<evidence type="ECO:0008006" key="12">
    <source>
        <dbReference type="Google" id="ProtNLM"/>
    </source>
</evidence>
<evidence type="ECO:0000256" key="2">
    <source>
        <dbReference type="ARBA" id="ARBA00004240"/>
    </source>
</evidence>
<dbReference type="GO" id="GO:0006888">
    <property type="term" value="P:endoplasmic reticulum to Golgi vesicle-mediated transport"/>
    <property type="evidence" value="ECO:0007669"/>
    <property type="project" value="TreeGrafter"/>
</dbReference>
<dbReference type="InterPro" id="IPR007233">
    <property type="entry name" value="TRAPPC"/>
</dbReference>
<comment type="subcellular location">
    <subcellularLocation>
        <location evidence="2">Endoplasmic reticulum</location>
    </subcellularLocation>
    <subcellularLocation>
        <location evidence="1">Golgi apparatus</location>
        <location evidence="1">cis-Golgi network</location>
    </subcellularLocation>
</comment>
<sequence>MAANVIELRLPVDQPPPEQVPYQLQSFISKDAWQARIRAVVRKGSRYIKPGFDMVWAIITFIATLAVPIGMYYVALHLLPGENEVEFDYWPYGWDDTGRIWKARGISIASFFAVLLLMWIPMFLWKLSGKSQVNKMLQRFEAEDRSVKPDVELPTYRISMPGIGVNAIKLNITVPSSTAPTSFQFNSQLPPYLVNGPADPTAAAYGYGQAPPVPVQGLPLYNQFDEKIPTYSGPPPGLYLSPEEKQEHCNCVYYQDWHRSKRPRVAVEGGGLLPAVSAAVYPRQEEAVIDTTSVLSNPKNTLSSASGVLVAVNDEAPRTPLPAPRPQSPPALQQPASAGLPFDEEAKLVYGVVLSLRNMVKKLSGKDEQFVNYRTSAYKLHLYETLSGYKFVMLSDPAVESLRFVLRQIYSGPFLEYVVRNPLVNMDSREHGIDNEYFRTSTDRMIKGLTFFE</sequence>
<evidence type="ECO:0000313" key="10">
    <source>
        <dbReference type="EMBL" id="CCM03585.1"/>
    </source>
</evidence>
<reference evidence="10 11" key="1">
    <citation type="journal article" date="2012" name="Appl. Environ. Microbiol.">
        <title>Short-read sequencing for genomic analysis of the brown rot fungus Fibroporia radiculosa.</title>
        <authorList>
            <person name="Tang J.D."/>
            <person name="Perkins A.D."/>
            <person name="Sonstegard T.S."/>
            <person name="Schroeder S.G."/>
            <person name="Burgess S.C."/>
            <person name="Diehl S.V."/>
        </authorList>
    </citation>
    <scope>NUCLEOTIDE SEQUENCE [LARGE SCALE GENOMIC DNA]</scope>
    <source>
        <strain evidence="10 11">TFFH 294</strain>
    </source>
</reference>
<keyword evidence="4" id="KW-0256">Endoplasmic reticulum</keyword>
<dbReference type="GeneID" id="24098496"/>
<dbReference type="HOGENOM" id="CLU_604162_0_0_1"/>
<dbReference type="GO" id="GO:0005794">
    <property type="term" value="C:Golgi apparatus"/>
    <property type="evidence" value="ECO:0007669"/>
    <property type="project" value="UniProtKB-SubCell"/>
</dbReference>
<evidence type="ECO:0000256" key="4">
    <source>
        <dbReference type="ARBA" id="ARBA00022824"/>
    </source>
</evidence>
<evidence type="ECO:0000256" key="3">
    <source>
        <dbReference type="ARBA" id="ARBA00022448"/>
    </source>
</evidence>
<evidence type="ECO:0000256" key="7">
    <source>
        <dbReference type="ARBA" id="ARBA00038167"/>
    </source>
</evidence>
<feature type="region of interest" description="Disordered" evidence="8">
    <location>
        <begin position="316"/>
        <end position="337"/>
    </location>
</feature>
<feature type="transmembrane region" description="Helical" evidence="9">
    <location>
        <begin position="106"/>
        <end position="125"/>
    </location>
</feature>
<dbReference type="EMBL" id="HE797119">
    <property type="protein sequence ID" value="CCM03585.1"/>
    <property type="molecule type" value="Genomic_DNA"/>
</dbReference>
<gene>
    <name evidence="10" type="ORF">FIBRA_05722</name>
</gene>
<keyword evidence="5" id="KW-0931">ER-Golgi transport</keyword>
<feature type="transmembrane region" description="Helical" evidence="9">
    <location>
        <begin position="52"/>
        <end position="75"/>
    </location>
</feature>
<evidence type="ECO:0000256" key="6">
    <source>
        <dbReference type="ARBA" id="ARBA00023034"/>
    </source>
</evidence>
<dbReference type="GO" id="GO:0030008">
    <property type="term" value="C:TRAPP complex"/>
    <property type="evidence" value="ECO:0007669"/>
    <property type="project" value="InterPro"/>
</dbReference>
<dbReference type="PANTHER" id="PTHR23249">
    <property type="entry name" value="TRAFFICKING PROTEIN PARTICLE COMPLEX SUBUNIT"/>
    <property type="match status" value="1"/>
</dbReference>
<keyword evidence="6" id="KW-0333">Golgi apparatus</keyword>
<dbReference type="Pfam" id="PF04099">
    <property type="entry name" value="Sybindin"/>
    <property type="match status" value="1"/>
</dbReference>
<dbReference type="OrthoDB" id="3364529at2759"/>
<evidence type="ECO:0000256" key="5">
    <source>
        <dbReference type="ARBA" id="ARBA00022892"/>
    </source>
</evidence>
<name>J4GRH8_9APHY</name>
<dbReference type="Gene3D" id="3.30.450.70">
    <property type="match status" value="1"/>
</dbReference>
<dbReference type="InParanoid" id="J4GRH8"/>
<organism evidence="10 11">
    <name type="scientific">Fibroporia radiculosa</name>
    <dbReference type="NCBI Taxonomy" id="599839"/>
    <lineage>
        <taxon>Eukaryota</taxon>
        <taxon>Fungi</taxon>
        <taxon>Dikarya</taxon>
        <taxon>Basidiomycota</taxon>
        <taxon>Agaricomycotina</taxon>
        <taxon>Agaricomycetes</taxon>
        <taxon>Polyporales</taxon>
        <taxon>Fibroporiaceae</taxon>
        <taxon>Fibroporia</taxon>
    </lineage>
</organism>
<evidence type="ECO:0000256" key="9">
    <source>
        <dbReference type="SAM" id="Phobius"/>
    </source>
</evidence>
<dbReference type="STRING" id="599839.J4GRH8"/>
<keyword evidence="3" id="KW-0813">Transport</keyword>
<protein>
    <recommendedName>
        <fullName evidence="12">Trafficking protein particle complex subunit</fullName>
    </recommendedName>
</protein>
<keyword evidence="9" id="KW-0472">Membrane</keyword>
<dbReference type="SMART" id="SM01399">
    <property type="entry name" value="Sybindin"/>
    <property type="match status" value="1"/>
</dbReference>
<evidence type="ECO:0000256" key="1">
    <source>
        <dbReference type="ARBA" id="ARBA00004222"/>
    </source>
</evidence>
<comment type="similarity">
    <text evidence="7">Belongs to the TRAPP small subunits family. BET5 subfamily.</text>
</comment>
<dbReference type="CDD" id="cd14855">
    <property type="entry name" value="TRAPPC1_MUM2"/>
    <property type="match status" value="1"/>
</dbReference>
<keyword evidence="9" id="KW-1133">Transmembrane helix</keyword>
<dbReference type="PANTHER" id="PTHR23249:SF16">
    <property type="entry name" value="TRAFFICKING PROTEIN PARTICLE COMPLEX SUBUNIT 1"/>
    <property type="match status" value="1"/>
</dbReference>
<proteinExistence type="inferred from homology"/>
<keyword evidence="9" id="KW-0812">Transmembrane</keyword>
<evidence type="ECO:0000256" key="8">
    <source>
        <dbReference type="SAM" id="MobiDB-lite"/>
    </source>
</evidence>
<keyword evidence="11" id="KW-1185">Reference proteome</keyword>
<accession>J4GRH8</accession>
<dbReference type="RefSeq" id="XP_012182868.1">
    <property type="nucleotide sequence ID" value="XM_012327478.1"/>
</dbReference>
<dbReference type="InterPro" id="IPR011012">
    <property type="entry name" value="Longin-like_dom_sf"/>
</dbReference>